<name>A0A183J3A8_9BILA</name>
<reference evidence="1 2" key="2">
    <citation type="submission" date="2018-11" db="EMBL/GenBank/DDBJ databases">
        <authorList>
            <consortium name="Pathogen Informatics"/>
        </authorList>
    </citation>
    <scope>NUCLEOTIDE SEQUENCE [LARGE SCALE GENOMIC DNA]</scope>
</reference>
<reference evidence="3" key="1">
    <citation type="submission" date="2016-06" db="UniProtKB">
        <authorList>
            <consortium name="WormBaseParasite"/>
        </authorList>
    </citation>
    <scope>IDENTIFICATION</scope>
</reference>
<evidence type="ECO:0000313" key="2">
    <source>
        <dbReference type="Proteomes" id="UP000270296"/>
    </source>
</evidence>
<organism evidence="3">
    <name type="scientific">Soboliphyme baturini</name>
    <dbReference type="NCBI Taxonomy" id="241478"/>
    <lineage>
        <taxon>Eukaryota</taxon>
        <taxon>Metazoa</taxon>
        <taxon>Ecdysozoa</taxon>
        <taxon>Nematoda</taxon>
        <taxon>Enoplea</taxon>
        <taxon>Dorylaimia</taxon>
        <taxon>Dioctophymatida</taxon>
        <taxon>Dioctophymatoidea</taxon>
        <taxon>Soboliphymatidae</taxon>
        <taxon>Soboliphyme</taxon>
    </lineage>
</organism>
<dbReference type="EMBL" id="UZAM01013962">
    <property type="protein sequence ID" value="VDP31149.1"/>
    <property type="molecule type" value="Genomic_DNA"/>
</dbReference>
<gene>
    <name evidence="1" type="ORF">SBAD_LOCUS10356</name>
</gene>
<sequence length="82" mass="8386">MAPKIQTCLPLKRKCSSTMRLSVASCSVASVSATASAATAIATAVAAAIRPPPDYGDCNDNDGVSTELSSSRLAAVWRDTVV</sequence>
<evidence type="ECO:0000313" key="3">
    <source>
        <dbReference type="WBParaSite" id="SBAD_0001072101-mRNA-1"/>
    </source>
</evidence>
<accession>A0A183J3A8</accession>
<proteinExistence type="predicted"/>
<dbReference type="AlphaFoldDB" id="A0A183J3A8"/>
<keyword evidence="2" id="KW-1185">Reference proteome</keyword>
<dbReference type="Proteomes" id="UP000270296">
    <property type="component" value="Unassembled WGS sequence"/>
</dbReference>
<dbReference type="WBParaSite" id="SBAD_0001072101-mRNA-1">
    <property type="protein sequence ID" value="SBAD_0001072101-mRNA-1"/>
    <property type="gene ID" value="SBAD_0001072101"/>
</dbReference>
<evidence type="ECO:0000313" key="1">
    <source>
        <dbReference type="EMBL" id="VDP31149.1"/>
    </source>
</evidence>
<protein>
    <submittedName>
        <fullName evidence="3">Secreted protein</fullName>
    </submittedName>
</protein>